<accession>A0A1I3L001</accession>
<dbReference type="EMBL" id="FORP01000001">
    <property type="protein sequence ID" value="SFI78047.1"/>
    <property type="molecule type" value="Genomic_DNA"/>
</dbReference>
<evidence type="ECO:0000313" key="1">
    <source>
        <dbReference type="EMBL" id="SFI78047.1"/>
    </source>
</evidence>
<evidence type="ECO:0000313" key="2">
    <source>
        <dbReference type="Proteomes" id="UP000199025"/>
    </source>
</evidence>
<evidence type="ECO:0008006" key="3">
    <source>
        <dbReference type="Google" id="ProtNLM"/>
    </source>
</evidence>
<keyword evidence="2" id="KW-1185">Reference proteome</keyword>
<gene>
    <name evidence="1" type="ORF">SAMN05421835_101761</name>
</gene>
<dbReference type="PANTHER" id="PTHR39337">
    <property type="entry name" value="BLR5642 PROTEIN"/>
    <property type="match status" value="1"/>
</dbReference>
<sequence>MGVGYEGRDVGGFVADLRASGAELLVDVRLTPLSRKRGFSKRALAAALEEAGVRYLHRPALGNPKENRPGFAGKVDELAAARSTYADLIERNPASQAALSELVDLARESKVAVLCFEADEQRCHRHVVLNLVEQRLRETRDPHRGGE</sequence>
<proteinExistence type="predicted"/>
<organism evidence="1 2">
    <name type="scientific">Amycolatopsis sacchari</name>
    <dbReference type="NCBI Taxonomy" id="115433"/>
    <lineage>
        <taxon>Bacteria</taxon>
        <taxon>Bacillati</taxon>
        <taxon>Actinomycetota</taxon>
        <taxon>Actinomycetes</taxon>
        <taxon>Pseudonocardiales</taxon>
        <taxon>Pseudonocardiaceae</taxon>
        <taxon>Amycolatopsis</taxon>
    </lineage>
</organism>
<dbReference type="InterPro" id="IPR007438">
    <property type="entry name" value="DUF488"/>
</dbReference>
<dbReference type="Proteomes" id="UP000199025">
    <property type="component" value="Unassembled WGS sequence"/>
</dbReference>
<name>A0A1I3L001_9PSEU</name>
<dbReference type="STRING" id="115433.SAMN05421835_101761"/>
<reference evidence="1 2" key="1">
    <citation type="submission" date="2016-10" db="EMBL/GenBank/DDBJ databases">
        <authorList>
            <person name="de Groot N.N."/>
        </authorList>
    </citation>
    <scope>NUCLEOTIDE SEQUENCE [LARGE SCALE GENOMIC DNA]</scope>
    <source>
        <strain evidence="1 2">DSM 44468</strain>
    </source>
</reference>
<dbReference type="PANTHER" id="PTHR39337:SF1">
    <property type="entry name" value="BLR5642 PROTEIN"/>
    <property type="match status" value="1"/>
</dbReference>
<dbReference type="Pfam" id="PF04343">
    <property type="entry name" value="DUF488"/>
    <property type="match status" value="1"/>
</dbReference>
<dbReference type="AlphaFoldDB" id="A0A1I3L001"/>
<protein>
    <recommendedName>
        <fullName evidence="3">DUF488 domain-containing protein</fullName>
    </recommendedName>
</protein>
<dbReference type="RefSeq" id="WP_177228521.1">
    <property type="nucleotide sequence ID" value="NZ_CBDQZW010000002.1"/>
</dbReference>